<name>Q98F80_RHILO</name>
<evidence type="ECO:0000313" key="2">
    <source>
        <dbReference type="Proteomes" id="UP000000552"/>
    </source>
</evidence>
<accession>Q98F80</accession>
<dbReference type="EMBL" id="BA000012">
    <property type="protein sequence ID" value="BAB50687.1"/>
    <property type="molecule type" value="Genomic_DNA"/>
</dbReference>
<proteinExistence type="predicted"/>
<evidence type="ECO:0000313" key="1">
    <source>
        <dbReference type="EMBL" id="BAB50687.1"/>
    </source>
</evidence>
<dbReference type="Proteomes" id="UP000000552">
    <property type="component" value="Chromosome"/>
</dbReference>
<dbReference type="HOGENOM" id="CLU_3398135_0_0_5"/>
<sequence length="31" mass="3599">MPLAAFSGQILVKGRRWITPIFTNLFMNRYG</sequence>
<organism evidence="1 2">
    <name type="scientific">Mesorhizobium japonicum (strain LMG 29417 / CECT 9101 / MAFF 303099)</name>
    <name type="common">Mesorhizobium loti (strain MAFF 303099)</name>
    <dbReference type="NCBI Taxonomy" id="266835"/>
    <lineage>
        <taxon>Bacteria</taxon>
        <taxon>Pseudomonadati</taxon>
        <taxon>Pseudomonadota</taxon>
        <taxon>Alphaproteobacteria</taxon>
        <taxon>Hyphomicrobiales</taxon>
        <taxon>Phyllobacteriaceae</taxon>
        <taxon>Mesorhizobium</taxon>
    </lineage>
</organism>
<dbReference type="AlphaFoldDB" id="Q98F80"/>
<protein>
    <submittedName>
        <fullName evidence="1">Msr8645 protein</fullName>
    </submittedName>
</protein>
<gene>
    <name evidence="1" type="ordered locus">msr8645</name>
</gene>
<dbReference type="KEGG" id="mlo:msr8645"/>
<reference evidence="1 2" key="1">
    <citation type="journal article" date="2000" name="DNA Res.">
        <title>Complete genome structure of the nitrogen-fixing symbiotic bacterium Mesorhizobium loti.</title>
        <authorList>
            <person name="Kaneko T."/>
            <person name="Nakamura Y."/>
            <person name="Sato S."/>
            <person name="Asamizu E."/>
            <person name="Kato T."/>
            <person name="Sasamoto S."/>
            <person name="Watanabe A."/>
            <person name="Idesawa K."/>
            <person name="Ishikawa A."/>
            <person name="Kawashima K."/>
            <person name="Kimura T."/>
            <person name="Kishida Y."/>
            <person name="Kiyokawa C."/>
            <person name="Kohara M."/>
            <person name="Matsumoto M."/>
            <person name="Matsuno A."/>
            <person name="Mochizuki Y."/>
            <person name="Nakayama S."/>
            <person name="Nakazaki N."/>
            <person name="Shimpo S."/>
            <person name="Sugimoto M."/>
            <person name="Takeuchi C."/>
            <person name="Yamada M."/>
            <person name="Tabata S."/>
        </authorList>
    </citation>
    <scope>NUCLEOTIDE SEQUENCE [LARGE SCALE GENOMIC DNA]</scope>
    <source>
        <strain evidence="2">LMG 29417 / CECT 9101 / MAFF 303099</strain>
    </source>
</reference>